<keyword evidence="6" id="KW-1185">Reference proteome</keyword>
<proteinExistence type="predicted"/>
<dbReference type="PRINTS" id="PR00032">
    <property type="entry name" value="HTHARAC"/>
</dbReference>
<evidence type="ECO:0000259" key="4">
    <source>
        <dbReference type="PROSITE" id="PS01124"/>
    </source>
</evidence>
<dbReference type="SUPFAM" id="SSF51215">
    <property type="entry name" value="Regulatory protein AraC"/>
    <property type="match status" value="1"/>
</dbReference>
<dbReference type="SMART" id="SM00342">
    <property type="entry name" value="HTH_ARAC"/>
    <property type="match status" value="1"/>
</dbReference>
<reference evidence="5 6" key="1">
    <citation type="submission" date="2020-08" db="EMBL/GenBank/DDBJ databases">
        <title>Cohnella phylogeny.</title>
        <authorList>
            <person name="Dunlap C."/>
        </authorList>
    </citation>
    <scope>NUCLEOTIDE SEQUENCE [LARGE SCALE GENOMIC DNA]</scope>
    <source>
        <strain evidence="5 6">CBP 2801</strain>
    </source>
</reference>
<dbReference type="PANTHER" id="PTHR46796">
    <property type="entry name" value="HTH-TYPE TRANSCRIPTIONAL ACTIVATOR RHAS-RELATED"/>
    <property type="match status" value="1"/>
</dbReference>
<dbReference type="Gene3D" id="1.10.10.60">
    <property type="entry name" value="Homeodomain-like"/>
    <property type="match status" value="2"/>
</dbReference>
<evidence type="ECO:0000256" key="1">
    <source>
        <dbReference type="ARBA" id="ARBA00023015"/>
    </source>
</evidence>
<protein>
    <submittedName>
        <fullName evidence="5">Helix-turn-helix transcriptional regulator</fullName>
    </submittedName>
</protein>
<keyword evidence="2" id="KW-0238">DNA-binding</keyword>
<keyword evidence="3" id="KW-0804">Transcription</keyword>
<dbReference type="InterPro" id="IPR018060">
    <property type="entry name" value="HTH_AraC"/>
</dbReference>
<dbReference type="EMBL" id="JACJVO010000003">
    <property type="protein sequence ID" value="MBB6729846.1"/>
    <property type="molecule type" value="Genomic_DNA"/>
</dbReference>
<evidence type="ECO:0000256" key="2">
    <source>
        <dbReference type="ARBA" id="ARBA00023125"/>
    </source>
</evidence>
<dbReference type="PROSITE" id="PS01124">
    <property type="entry name" value="HTH_ARAC_FAMILY_2"/>
    <property type="match status" value="1"/>
</dbReference>
<evidence type="ECO:0000313" key="5">
    <source>
        <dbReference type="EMBL" id="MBB6729846.1"/>
    </source>
</evidence>
<keyword evidence="1" id="KW-0805">Transcription regulation</keyword>
<dbReference type="InterPro" id="IPR050204">
    <property type="entry name" value="AraC_XylS_family_regulators"/>
</dbReference>
<feature type="domain" description="HTH araC/xylS-type" evidence="4">
    <location>
        <begin position="177"/>
        <end position="275"/>
    </location>
</feature>
<evidence type="ECO:0000256" key="3">
    <source>
        <dbReference type="ARBA" id="ARBA00023163"/>
    </source>
</evidence>
<dbReference type="InterPro" id="IPR003313">
    <property type="entry name" value="AraC-bd"/>
</dbReference>
<dbReference type="Proteomes" id="UP000564644">
    <property type="component" value="Unassembled WGS sequence"/>
</dbReference>
<dbReference type="AlphaFoldDB" id="A0A7X0VTE3"/>
<sequence length="287" mass="32799">MSREPQREEIFNYPAPFETKMGLWMLKAGYQCGLAQQAGPRSVEFYSIHFVACGRVRFGWDGSSVILSEGDLFCLFPGSVYTYVEESDRPPVKLMWMAFKGEQMPAVLARVGLAPDRPYRREAFGRSTLDILQETLDKLRPTRADRSFPLMSLAYRLLHSIDPQERDAPVPSTHWLDAVQDYIRLHCTENLTVDDLAAWAGVHRSHFTRMFSRRYGVSPSEYKRRQVMEKAARLLTEDGINITQAALTLGYSDLFTFSRSFTRHFGMTPSAYRQHSRSKEGGAPVHS</sequence>
<dbReference type="SUPFAM" id="SSF46689">
    <property type="entry name" value="Homeodomain-like"/>
    <property type="match status" value="2"/>
</dbReference>
<dbReference type="Pfam" id="PF02311">
    <property type="entry name" value="AraC_binding"/>
    <property type="match status" value="1"/>
</dbReference>
<evidence type="ECO:0000313" key="6">
    <source>
        <dbReference type="Proteomes" id="UP000564644"/>
    </source>
</evidence>
<accession>A0A7X0VTE3</accession>
<comment type="caution">
    <text evidence="5">The sequence shown here is derived from an EMBL/GenBank/DDBJ whole genome shotgun (WGS) entry which is preliminary data.</text>
</comment>
<dbReference type="RefSeq" id="WP_185127518.1">
    <property type="nucleotide sequence ID" value="NZ_JACJVO010000003.1"/>
</dbReference>
<dbReference type="GO" id="GO:0043565">
    <property type="term" value="F:sequence-specific DNA binding"/>
    <property type="evidence" value="ECO:0007669"/>
    <property type="project" value="InterPro"/>
</dbReference>
<dbReference type="GO" id="GO:0003700">
    <property type="term" value="F:DNA-binding transcription factor activity"/>
    <property type="evidence" value="ECO:0007669"/>
    <property type="project" value="InterPro"/>
</dbReference>
<dbReference type="InterPro" id="IPR020449">
    <property type="entry name" value="Tscrpt_reg_AraC-type_HTH"/>
</dbReference>
<organism evidence="5 6">
    <name type="scientific">Cohnella zeiphila</name>
    <dbReference type="NCBI Taxonomy" id="2761120"/>
    <lineage>
        <taxon>Bacteria</taxon>
        <taxon>Bacillati</taxon>
        <taxon>Bacillota</taxon>
        <taxon>Bacilli</taxon>
        <taxon>Bacillales</taxon>
        <taxon>Paenibacillaceae</taxon>
        <taxon>Cohnella</taxon>
    </lineage>
</organism>
<gene>
    <name evidence="5" type="ORF">H7C18_02960</name>
</gene>
<dbReference type="InterPro" id="IPR009057">
    <property type="entry name" value="Homeodomain-like_sf"/>
</dbReference>
<dbReference type="InterPro" id="IPR037923">
    <property type="entry name" value="HTH-like"/>
</dbReference>
<dbReference type="Pfam" id="PF12833">
    <property type="entry name" value="HTH_18"/>
    <property type="match status" value="1"/>
</dbReference>
<name>A0A7X0VTE3_9BACL</name>